<dbReference type="InterPro" id="IPR016135">
    <property type="entry name" value="UBQ-conjugating_enzyme/RWD"/>
</dbReference>
<keyword evidence="1" id="KW-0175">Coiled coil</keyword>
<dbReference type="AlphaFoldDB" id="A0A0B6ZXI8"/>
<dbReference type="InterPro" id="IPR050113">
    <property type="entry name" value="Ub_conjugating_enzyme"/>
</dbReference>
<dbReference type="SUPFAM" id="SSF54495">
    <property type="entry name" value="UBC-like"/>
    <property type="match status" value="1"/>
</dbReference>
<protein>
    <recommendedName>
        <fullName evidence="2">UBC core domain-containing protein</fullName>
    </recommendedName>
</protein>
<dbReference type="InterPro" id="IPR000608">
    <property type="entry name" value="UBC"/>
</dbReference>
<dbReference type="CDD" id="cd23802">
    <property type="entry name" value="UBCc_UBE2Q"/>
    <property type="match status" value="1"/>
</dbReference>
<name>A0A0B6ZXI8_9EUPU</name>
<reference evidence="4" key="1">
    <citation type="submission" date="2014-12" db="EMBL/GenBank/DDBJ databases">
        <title>Insight into the proteome of Arion vulgaris.</title>
        <authorList>
            <person name="Aradska J."/>
            <person name="Bulat T."/>
            <person name="Smidak R."/>
            <person name="Sarate P."/>
            <person name="Gangsoo J."/>
            <person name="Sialana F."/>
            <person name="Bilban M."/>
            <person name="Lubec G."/>
        </authorList>
    </citation>
    <scope>NUCLEOTIDE SEQUENCE</scope>
    <source>
        <tissue evidence="4">Skin</tissue>
    </source>
</reference>
<feature type="coiled-coil region" evidence="1">
    <location>
        <begin position="130"/>
        <end position="157"/>
    </location>
</feature>
<sequence>MDFSTVKAEAINFVDKSSNGLSIIKLDDESCQIHFSFTDGNIMFYISCPTSDGSSWNVWSDCDKSRKVLQYVMDSCNLDACSNVTEVLNSVSGKLQFASKMNTPATKNADNDECSSDEDDDEDGYDYYVEDDVDAQVDQKTAERAREEEEENKLASNFSVNSGSLTAIRRLVKDMKTIQTESVKFGIIATPKENNLFFWDVKLIDIPEDSKLGCDLAEYAKKYKTEPVLHLHMRCPPDYPFSPPFIRVVKPRFQYLTGHVTVGGSICMQMLTKSGWRPTNDIETVLVQVRAEILSDPRAALDIRNPHNEYSEDEAKLAFDRMVNTYGW</sequence>
<evidence type="ECO:0000313" key="3">
    <source>
        <dbReference type="EMBL" id="CEK73347.1"/>
    </source>
</evidence>
<evidence type="ECO:0000259" key="2">
    <source>
        <dbReference type="PROSITE" id="PS50127"/>
    </source>
</evidence>
<dbReference type="EMBL" id="HACG01026482">
    <property type="protein sequence ID" value="CEK73347.1"/>
    <property type="molecule type" value="Transcribed_RNA"/>
</dbReference>
<evidence type="ECO:0000313" key="4">
    <source>
        <dbReference type="EMBL" id="CEK73349.1"/>
    </source>
</evidence>
<feature type="domain" description="UBC core" evidence="2">
    <location>
        <begin position="166"/>
        <end position="328"/>
    </location>
</feature>
<dbReference type="PANTHER" id="PTHR24067">
    <property type="entry name" value="UBIQUITIN-CONJUGATING ENZYME E2"/>
    <property type="match status" value="1"/>
</dbReference>
<dbReference type="Pfam" id="PF00179">
    <property type="entry name" value="UQ_con"/>
    <property type="match status" value="1"/>
</dbReference>
<dbReference type="EMBL" id="HACG01026484">
    <property type="protein sequence ID" value="CEK73349.1"/>
    <property type="molecule type" value="Transcribed_RNA"/>
</dbReference>
<organism evidence="4">
    <name type="scientific">Arion vulgaris</name>
    <dbReference type="NCBI Taxonomy" id="1028688"/>
    <lineage>
        <taxon>Eukaryota</taxon>
        <taxon>Metazoa</taxon>
        <taxon>Spiralia</taxon>
        <taxon>Lophotrochozoa</taxon>
        <taxon>Mollusca</taxon>
        <taxon>Gastropoda</taxon>
        <taxon>Heterobranchia</taxon>
        <taxon>Euthyneura</taxon>
        <taxon>Panpulmonata</taxon>
        <taxon>Eupulmonata</taxon>
        <taxon>Stylommatophora</taxon>
        <taxon>Helicina</taxon>
        <taxon>Arionoidea</taxon>
        <taxon>Arionidae</taxon>
        <taxon>Arion</taxon>
    </lineage>
</organism>
<evidence type="ECO:0000256" key="1">
    <source>
        <dbReference type="SAM" id="Coils"/>
    </source>
</evidence>
<dbReference type="SMART" id="SM00212">
    <property type="entry name" value="UBCc"/>
    <property type="match status" value="1"/>
</dbReference>
<proteinExistence type="predicted"/>
<dbReference type="Gene3D" id="3.10.110.10">
    <property type="entry name" value="Ubiquitin Conjugating Enzyme"/>
    <property type="match status" value="1"/>
</dbReference>
<gene>
    <name evidence="4" type="primary">ORF86362</name>
    <name evidence="3" type="synonym">ORF86350</name>
</gene>
<accession>A0A0B6ZXI8</accession>
<dbReference type="PROSITE" id="PS50127">
    <property type="entry name" value="UBC_2"/>
    <property type="match status" value="1"/>
</dbReference>